<proteinExistence type="predicted"/>
<protein>
    <submittedName>
        <fullName evidence="2">Uncharacterized protein</fullName>
    </submittedName>
</protein>
<feature type="compositionally biased region" description="Basic residues" evidence="1">
    <location>
        <begin position="463"/>
        <end position="476"/>
    </location>
</feature>
<sequence>MTTLNPFSRLSTPFLDLADLAHEPAEPTPWAFANLLAPGLTLLTGDAFSGKTSLAYHLMLRVALGLNAFDGASDMSSNSGRATFLGLDSSSNHLSSLAKRFLAAHPGISLPTNIRINNTQKPLTTEEGLQELYEEFISHPDQRLFVIDNLTSLRHLFKGRDRKLFAFLRTIAESQQVCIMIVHTSRVTPSLVSAVDTHLHLKRYAISNFYQLTIRGKMLTSTTRQLYCPVSGINFRLLTTQELFGLTAHSAQRSMRRERVEVLRVFAAFGPAALTPSQIAAALDVDIETIKIILRPMVRTHLLVSPKRFHYQLSPTIKPLLNAILEQHTFLQPLAVSMLPQPSESEIQAAKKLTASISAKQTSAKTRNKRKAAALKLENASESPMAGSVPPGTHRKDAQGDMHLPHLEIATQAHEDYTISESPSEEPILSEADPRNQSASDVSRHTRDQQRKDKQKGQQKNSRQGRKQSSLRRANRVKPVLILAQPNQ</sequence>
<dbReference type="Pfam" id="PF13481">
    <property type="entry name" value="AAA_25"/>
    <property type="match status" value="1"/>
</dbReference>
<gene>
    <name evidence="2" type="ORF">KSX_46630</name>
</gene>
<dbReference type="AlphaFoldDB" id="A0A8J3I477"/>
<feature type="region of interest" description="Disordered" evidence="1">
    <location>
        <begin position="359"/>
        <end position="399"/>
    </location>
</feature>
<reference evidence="2" key="1">
    <citation type="submission" date="2020-10" db="EMBL/GenBank/DDBJ databases">
        <title>Taxonomic study of unclassified bacteria belonging to the class Ktedonobacteria.</title>
        <authorList>
            <person name="Yabe S."/>
            <person name="Wang C.M."/>
            <person name="Zheng Y."/>
            <person name="Sakai Y."/>
            <person name="Cavaletti L."/>
            <person name="Monciardini P."/>
            <person name="Donadio S."/>
        </authorList>
    </citation>
    <scope>NUCLEOTIDE SEQUENCE</scope>
    <source>
        <strain evidence="2">SOSP1-1</strain>
    </source>
</reference>
<dbReference type="Gene3D" id="3.40.50.300">
    <property type="entry name" value="P-loop containing nucleotide triphosphate hydrolases"/>
    <property type="match status" value="1"/>
</dbReference>
<keyword evidence="3" id="KW-1185">Reference proteome</keyword>
<evidence type="ECO:0000256" key="1">
    <source>
        <dbReference type="SAM" id="MobiDB-lite"/>
    </source>
</evidence>
<evidence type="ECO:0000313" key="2">
    <source>
        <dbReference type="EMBL" id="GHO46500.1"/>
    </source>
</evidence>
<dbReference type="InterPro" id="IPR027417">
    <property type="entry name" value="P-loop_NTPase"/>
</dbReference>
<dbReference type="SUPFAM" id="SSF52540">
    <property type="entry name" value="P-loop containing nucleoside triphosphate hydrolases"/>
    <property type="match status" value="1"/>
</dbReference>
<dbReference type="RefSeq" id="WP_220195874.1">
    <property type="nucleotide sequence ID" value="NZ_BNJF01000002.1"/>
</dbReference>
<feature type="compositionally biased region" description="Low complexity" evidence="1">
    <location>
        <begin position="419"/>
        <end position="431"/>
    </location>
</feature>
<comment type="caution">
    <text evidence="2">The sequence shown here is derived from an EMBL/GenBank/DDBJ whole genome shotgun (WGS) entry which is preliminary data.</text>
</comment>
<dbReference type="EMBL" id="BNJF01000002">
    <property type="protein sequence ID" value="GHO46500.1"/>
    <property type="molecule type" value="Genomic_DNA"/>
</dbReference>
<name>A0A8J3I477_9CHLR</name>
<dbReference type="Proteomes" id="UP000612362">
    <property type="component" value="Unassembled WGS sequence"/>
</dbReference>
<evidence type="ECO:0000313" key="3">
    <source>
        <dbReference type="Proteomes" id="UP000612362"/>
    </source>
</evidence>
<accession>A0A8J3I477</accession>
<feature type="region of interest" description="Disordered" evidence="1">
    <location>
        <begin position="417"/>
        <end position="488"/>
    </location>
</feature>
<organism evidence="2 3">
    <name type="scientific">Ktedonospora formicarum</name>
    <dbReference type="NCBI Taxonomy" id="2778364"/>
    <lineage>
        <taxon>Bacteria</taxon>
        <taxon>Bacillati</taxon>
        <taxon>Chloroflexota</taxon>
        <taxon>Ktedonobacteria</taxon>
        <taxon>Ktedonobacterales</taxon>
        <taxon>Ktedonobacteraceae</taxon>
        <taxon>Ktedonospora</taxon>
    </lineage>
</organism>
<feature type="compositionally biased region" description="Basic and acidic residues" evidence="1">
    <location>
        <begin position="442"/>
        <end position="456"/>
    </location>
</feature>